<dbReference type="SUPFAM" id="SSF49401">
    <property type="entry name" value="Bacterial adhesins"/>
    <property type="match status" value="1"/>
</dbReference>
<sequence>MTARILWLLALLFFVPGVWAACSVATTSGAFGSVSSFMLNSTEQTTSANVLVQCDVVLGLLNNDTVTLTYTGASVSAGTRAALKRTDNTSITDTIPVRLCGQAGCANNSEIAINGSYTWNGSTLLSLLGSRRFTLPLWFRTTSGLNVSAGPYQVTFNFSVYYNICQVGLLGICGTAQTGTAATTLQLTLTVANDCIAITAPDVNFGSAPLVKNFPVISQSVAVTCTKGSVYSVGINNGAYANGNSRNMASGSNRLNYEIYKGATNNRWGSSGSERWASEASSAISADGLLRTYNYNAKILTNQPTPPAGVYSDTVVVDITF</sequence>
<accession>A0A2X4TT69</accession>
<gene>
    <name evidence="4" type="ORF">NCTC7295_02307</name>
    <name evidence="3" type="ORF">NCTC7307_02452</name>
</gene>
<dbReference type="InterPro" id="IPR008966">
    <property type="entry name" value="Adhesion_dom_sf"/>
</dbReference>
<feature type="signal peptide" evidence="1">
    <location>
        <begin position="1"/>
        <end position="20"/>
    </location>
</feature>
<dbReference type="InterPro" id="IPR007893">
    <property type="entry name" value="Spore_coat_U/FanG"/>
</dbReference>
<feature type="domain" description="Spore coat protein U/FanG" evidence="2">
    <location>
        <begin position="183"/>
        <end position="317"/>
    </location>
</feature>
<feature type="chain" id="PRO_5036058663" evidence="1">
    <location>
        <begin position="21"/>
        <end position="321"/>
    </location>
</feature>
<dbReference type="InterPro" id="IPR053167">
    <property type="entry name" value="Spore_coat_component"/>
</dbReference>
<evidence type="ECO:0000259" key="2">
    <source>
        <dbReference type="Pfam" id="PF05229"/>
    </source>
</evidence>
<evidence type="ECO:0000313" key="4">
    <source>
        <dbReference type="EMBL" id="SUG14664.1"/>
    </source>
</evidence>
<dbReference type="EMBL" id="LS483466">
    <property type="protein sequence ID" value="SQI23490.1"/>
    <property type="molecule type" value="Genomic_DNA"/>
</dbReference>
<keyword evidence="1" id="KW-0732">Signal</keyword>
<evidence type="ECO:0000313" key="6">
    <source>
        <dbReference type="Proteomes" id="UP000254124"/>
    </source>
</evidence>
<feature type="domain" description="Spore coat protein U/FanG" evidence="2">
    <location>
        <begin position="17"/>
        <end position="155"/>
    </location>
</feature>
<dbReference type="PROSITE" id="PS51257">
    <property type="entry name" value="PROKAR_LIPOPROTEIN"/>
    <property type="match status" value="1"/>
</dbReference>
<dbReference type="PANTHER" id="PTHR37089">
    <property type="entry name" value="PROTEIN U-RELATED"/>
    <property type="match status" value="1"/>
</dbReference>
<dbReference type="PANTHER" id="PTHR37089:SF1">
    <property type="entry name" value="MEMBRANE PROTEIN"/>
    <property type="match status" value="1"/>
</dbReference>
<protein>
    <submittedName>
        <fullName evidence="3">Uncharacterized secreted protein</fullName>
    </submittedName>
</protein>
<dbReference type="Pfam" id="PF05229">
    <property type="entry name" value="SCPU"/>
    <property type="match status" value="2"/>
</dbReference>
<dbReference type="Proteomes" id="UP000254124">
    <property type="component" value="Unassembled WGS sequence"/>
</dbReference>
<dbReference type="EMBL" id="UGWZ01000001">
    <property type="protein sequence ID" value="SUG14664.1"/>
    <property type="molecule type" value="Genomic_DNA"/>
</dbReference>
<evidence type="ECO:0000256" key="1">
    <source>
        <dbReference type="SAM" id="SignalP"/>
    </source>
</evidence>
<name>A0A2X4TT69_SALER</name>
<dbReference type="AlphaFoldDB" id="A0A2X4TT69"/>
<organism evidence="3 5">
    <name type="scientific">Salmonella enterica subsp. arizonae</name>
    <dbReference type="NCBI Taxonomy" id="59203"/>
    <lineage>
        <taxon>Bacteria</taxon>
        <taxon>Pseudomonadati</taxon>
        <taxon>Pseudomonadota</taxon>
        <taxon>Gammaproteobacteria</taxon>
        <taxon>Enterobacterales</taxon>
        <taxon>Enterobacteriaceae</taxon>
        <taxon>Salmonella</taxon>
    </lineage>
</organism>
<keyword evidence="5" id="KW-1185">Reference proteome</keyword>
<dbReference type="Proteomes" id="UP000248731">
    <property type="component" value="Chromosome 1"/>
</dbReference>
<proteinExistence type="predicted"/>
<dbReference type="SMART" id="SM00972">
    <property type="entry name" value="SCPU"/>
    <property type="match status" value="2"/>
</dbReference>
<evidence type="ECO:0000313" key="5">
    <source>
        <dbReference type="Proteomes" id="UP000248731"/>
    </source>
</evidence>
<evidence type="ECO:0000313" key="3">
    <source>
        <dbReference type="EMBL" id="SQI23490.1"/>
    </source>
</evidence>
<reference evidence="5 6" key="1">
    <citation type="submission" date="2018-06" db="EMBL/GenBank/DDBJ databases">
        <authorList>
            <consortium name="Pathogen Informatics"/>
            <person name="Doyle S."/>
        </authorList>
    </citation>
    <scope>NUCLEOTIDE SEQUENCE [LARGE SCALE GENOMIC DNA]</scope>
    <source>
        <strain evidence="4 6">NCTC7295</strain>
        <strain evidence="3 5">NCTC7307</strain>
    </source>
</reference>